<feature type="binding site" evidence="15">
    <location>
        <position position="336"/>
    </location>
    <ligand>
        <name>substrate</name>
    </ligand>
</feature>
<accession>A0A520XF32</accession>
<dbReference type="GO" id="GO:0009061">
    <property type="term" value="P:anaerobic respiration"/>
    <property type="evidence" value="ECO:0007669"/>
    <property type="project" value="TreeGrafter"/>
</dbReference>
<evidence type="ECO:0000256" key="1">
    <source>
        <dbReference type="ARBA" id="ARBA00001974"/>
    </source>
</evidence>
<evidence type="ECO:0000256" key="14">
    <source>
        <dbReference type="PIRSR" id="PIRSR000171-1"/>
    </source>
</evidence>
<feature type="binding site" evidence="15">
    <location>
        <begin position="376"/>
        <end position="377"/>
    </location>
    <ligand>
        <name>FAD</name>
        <dbReference type="ChEBI" id="CHEBI:57692"/>
    </ligand>
</feature>
<evidence type="ECO:0000259" key="18">
    <source>
        <dbReference type="Pfam" id="PF02910"/>
    </source>
</evidence>
<dbReference type="EMBL" id="SHMQ01000006">
    <property type="protein sequence ID" value="RZV39770.1"/>
    <property type="molecule type" value="Genomic_DNA"/>
</dbReference>
<evidence type="ECO:0000256" key="2">
    <source>
        <dbReference type="ARBA" id="ARBA00004170"/>
    </source>
</evidence>
<dbReference type="PRINTS" id="PR00368">
    <property type="entry name" value="FADPNR"/>
</dbReference>
<dbReference type="InterPro" id="IPR003952">
    <property type="entry name" value="FRD_SDH_FAD_BS"/>
</dbReference>
<dbReference type="Pfam" id="PF02910">
    <property type="entry name" value="Succ_DH_flav_C"/>
    <property type="match status" value="1"/>
</dbReference>
<dbReference type="GO" id="GO:0022900">
    <property type="term" value="P:electron transport chain"/>
    <property type="evidence" value="ECO:0007669"/>
    <property type="project" value="InterPro"/>
</dbReference>
<dbReference type="GO" id="GO:0005886">
    <property type="term" value="C:plasma membrane"/>
    <property type="evidence" value="ECO:0007669"/>
    <property type="project" value="TreeGrafter"/>
</dbReference>
<keyword evidence="9 15" id="KW-0274">FAD</keyword>
<comment type="catalytic activity">
    <reaction evidence="13">
        <text>a quinone + succinate = fumarate + a quinol</text>
        <dbReference type="Rhea" id="RHEA:40523"/>
        <dbReference type="ChEBI" id="CHEBI:24646"/>
        <dbReference type="ChEBI" id="CHEBI:29806"/>
        <dbReference type="ChEBI" id="CHEBI:30031"/>
        <dbReference type="ChEBI" id="CHEBI:132124"/>
        <dbReference type="EC" id="1.3.5.1"/>
    </reaction>
</comment>
<dbReference type="SUPFAM" id="SSF51905">
    <property type="entry name" value="FAD/NAD(P)-binding domain"/>
    <property type="match status" value="1"/>
</dbReference>
<dbReference type="Pfam" id="PF00890">
    <property type="entry name" value="FAD_binding_2"/>
    <property type="match status" value="1"/>
</dbReference>
<evidence type="ECO:0000256" key="6">
    <source>
        <dbReference type="ARBA" id="ARBA00019965"/>
    </source>
</evidence>
<keyword evidence="10" id="KW-0249">Electron transport</keyword>
<keyword evidence="7" id="KW-0813">Transport</keyword>
<dbReference type="SUPFAM" id="SSF46977">
    <property type="entry name" value="Succinate dehydrogenase/fumarate reductase flavoprotein C-terminal domain"/>
    <property type="match status" value="1"/>
</dbReference>
<dbReference type="PROSITE" id="PS00504">
    <property type="entry name" value="FRD_SDH_FAD_BINDING"/>
    <property type="match status" value="1"/>
</dbReference>
<protein>
    <recommendedName>
        <fullName evidence="6">Succinate dehydrogenase flavoprotein subunit</fullName>
        <ecNumber evidence="5">1.3.5.1</ecNumber>
    </recommendedName>
</protein>
<dbReference type="GO" id="GO:0008177">
    <property type="term" value="F:succinate dehydrogenase (quinone) activity"/>
    <property type="evidence" value="ECO:0007669"/>
    <property type="project" value="UniProtKB-EC"/>
</dbReference>
<feature type="coiled-coil region" evidence="16">
    <location>
        <begin position="445"/>
        <end position="472"/>
    </location>
</feature>
<organism evidence="19 20">
    <name type="scientific">Candidatus Acidulodesulfobacterium acidiphilum</name>
    <dbReference type="NCBI Taxonomy" id="2597224"/>
    <lineage>
        <taxon>Bacteria</taxon>
        <taxon>Deltaproteobacteria</taxon>
        <taxon>Candidatus Acidulodesulfobacterales</taxon>
        <taxon>Candidatus Acidulodesulfobacterium</taxon>
    </lineage>
</organism>
<feature type="domain" description="Fumarate reductase/succinate dehydrogenase flavoprotein-like C-terminal" evidence="18">
    <location>
        <begin position="433"/>
        <end position="558"/>
    </location>
</feature>
<evidence type="ECO:0000313" key="20">
    <source>
        <dbReference type="Proteomes" id="UP000322454"/>
    </source>
</evidence>
<dbReference type="FunFam" id="1.20.58.100:FF:000001">
    <property type="entry name" value="Succinate dehydrogenase flavoprotein subunit (SdhA)"/>
    <property type="match status" value="1"/>
</dbReference>
<proteinExistence type="inferred from homology"/>
<dbReference type="Gene3D" id="1.20.58.100">
    <property type="entry name" value="Fumarate reductase/succinate dehydrogenase flavoprotein-like, C-terminal domain"/>
    <property type="match status" value="1"/>
</dbReference>
<dbReference type="AlphaFoldDB" id="A0A520XF32"/>
<evidence type="ECO:0000256" key="3">
    <source>
        <dbReference type="ARBA" id="ARBA00004894"/>
    </source>
</evidence>
<sequence>MLKHDVVIVGAGLAGLRAAVELRKKGIDVVIVSKVYPTRSHSGAAQGGVNAAFDENDSWESHFFDTVKGSDYLGDQDAIEILTSEAPGNILELQSMGVVFNRNDKGGIAQRPFGGQSFPRSCYYADAVGHMMLHGLFDNVLKYKTKILYEYFVTSLLTDNGKVSGVVAYDIKNGKFEGIAAKAVLFATGGYGQVYSSNTNALINTGDGMAISINAGVPLMDMEFVQFHPTTLKSTGILVTEGARGEGAYLLNSLGVRFMSKYAPKAMELAPRDVVARAEQTEINEGRGVDGAILLDIRHLGKERIMERLPQIMQLSIDFEGVNPIHEPIPIRPGAHYSMGGIKTDYNGRTVIEGYYSAGESACVSVHGANRLGGNSLLDTVVFGRRAGIDIAEYLKSAAGDRKFDESAIKRDEEKFEKLKKSSGKERHGLLKSELQEEMRADVGVFREENAMKKALDKISELKERAKNIGIDDKSKTFNTDIVEAFEFSNILLIAEVIARGAILRKESRGAHYRTDFPERDDSNWLKHTLATLDGNGNIKFDFSEVAITKFKPQPRTY</sequence>
<name>A0A520XF32_9DELT</name>
<comment type="similarity">
    <text evidence="4">Belongs to the FAD-dependent oxidoreductase 2 family. FRD/SDH subfamily.</text>
</comment>
<dbReference type="GO" id="GO:0009055">
    <property type="term" value="F:electron transfer activity"/>
    <property type="evidence" value="ECO:0007669"/>
    <property type="project" value="TreeGrafter"/>
</dbReference>
<evidence type="ECO:0000256" key="7">
    <source>
        <dbReference type="ARBA" id="ARBA00022448"/>
    </source>
</evidence>
<keyword evidence="12" id="KW-0472">Membrane</keyword>
<evidence type="ECO:0000256" key="5">
    <source>
        <dbReference type="ARBA" id="ARBA00012792"/>
    </source>
</evidence>
<feature type="binding site" evidence="15">
    <location>
        <position position="207"/>
    </location>
    <ligand>
        <name>FAD</name>
        <dbReference type="ChEBI" id="CHEBI:57692"/>
    </ligand>
</feature>
<feature type="binding site" evidence="15">
    <location>
        <position position="228"/>
    </location>
    <ligand>
        <name>substrate</name>
    </ligand>
</feature>
<evidence type="ECO:0000313" key="19">
    <source>
        <dbReference type="EMBL" id="RZV39770.1"/>
    </source>
</evidence>
<keyword evidence="8 15" id="KW-0285">Flavoprotein</keyword>
<dbReference type="Gene3D" id="3.50.50.60">
    <property type="entry name" value="FAD/NAD(P)-binding domain"/>
    <property type="match status" value="1"/>
</dbReference>
<evidence type="ECO:0000259" key="17">
    <source>
        <dbReference type="Pfam" id="PF00890"/>
    </source>
</evidence>
<dbReference type="InterPro" id="IPR030664">
    <property type="entry name" value="SdhA/FrdA/AprA"/>
</dbReference>
<gene>
    <name evidence="19" type="ORF">EVJ48_03545</name>
</gene>
<feature type="domain" description="FAD-dependent oxidoreductase 2 FAD-binding" evidence="17">
    <location>
        <begin position="5"/>
        <end position="377"/>
    </location>
</feature>
<feature type="binding site" evidence="15">
    <location>
        <position position="240"/>
    </location>
    <ligand>
        <name>substrate</name>
    </ligand>
</feature>
<feature type="binding site" evidence="15">
    <location>
        <position position="360"/>
    </location>
    <ligand>
        <name>FAD</name>
        <dbReference type="ChEBI" id="CHEBI:57692"/>
    </ligand>
</feature>
<evidence type="ECO:0000256" key="15">
    <source>
        <dbReference type="PIRSR" id="PIRSR630664-51"/>
    </source>
</evidence>
<dbReference type="InterPro" id="IPR037099">
    <property type="entry name" value="Fum_R/Succ_DH_flav-like_C_sf"/>
</dbReference>
<feature type="binding site" evidence="15">
    <location>
        <begin position="10"/>
        <end position="15"/>
    </location>
    <ligand>
        <name>FAD</name>
        <dbReference type="ChEBI" id="CHEBI:57692"/>
    </ligand>
</feature>
<dbReference type="PANTHER" id="PTHR11632">
    <property type="entry name" value="SUCCINATE DEHYDROGENASE 2 FLAVOPROTEIN SUBUNIT"/>
    <property type="match status" value="1"/>
</dbReference>
<dbReference type="Gene3D" id="4.10.80.40">
    <property type="entry name" value="succinate dehydrogenase protein domain"/>
    <property type="match status" value="1"/>
</dbReference>
<dbReference type="NCBIfam" id="TIGR01812">
    <property type="entry name" value="sdhA_frdA_Gneg"/>
    <property type="match status" value="1"/>
</dbReference>
<keyword evidence="11" id="KW-0560">Oxidoreductase</keyword>
<feature type="active site" description="Proton acceptor" evidence="14">
    <location>
        <position position="272"/>
    </location>
</feature>
<evidence type="ECO:0000256" key="11">
    <source>
        <dbReference type="ARBA" id="ARBA00023002"/>
    </source>
</evidence>
<dbReference type="InterPro" id="IPR003953">
    <property type="entry name" value="FAD-dep_OxRdtase_2_FAD-bd"/>
</dbReference>
<comment type="pathway">
    <text evidence="3">Carbohydrate metabolism; tricarboxylic acid cycle; fumarate from succinate (bacterial route): step 1/1.</text>
</comment>
<dbReference type="InterPro" id="IPR036188">
    <property type="entry name" value="FAD/NAD-bd_sf"/>
</dbReference>
<reference evidence="19 20" key="1">
    <citation type="submission" date="2019-01" db="EMBL/GenBank/DDBJ databases">
        <title>Insights into ecological role of a new deltaproteobacterial order Candidatus Sinidesulfobacterales (Sva0485) by metagenomics and metatranscriptomics.</title>
        <authorList>
            <person name="Tan S."/>
            <person name="Liu J."/>
            <person name="Fang Y."/>
            <person name="Hedlund B."/>
            <person name="Lian Z.-H."/>
            <person name="Huang L.-Y."/>
            <person name="Li J.-T."/>
            <person name="Huang L.-N."/>
            <person name="Li W.-J."/>
            <person name="Jiang H.-C."/>
            <person name="Dong H.-L."/>
            <person name="Shu W.-S."/>
        </authorList>
    </citation>
    <scope>NUCLEOTIDE SEQUENCE [LARGE SCALE GENOMIC DNA]</scope>
    <source>
        <strain evidence="19">AP4</strain>
    </source>
</reference>
<evidence type="ECO:0000256" key="4">
    <source>
        <dbReference type="ARBA" id="ARBA00008040"/>
    </source>
</evidence>
<dbReference type="InterPro" id="IPR027477">
    <property type="entry name" value="Succ_DH/fumarate_Rdtase_cat_sf"/>
</dbReference>
<dbReference type="PANTHER" id="PTHR11632:SF51">
    <property type="entry name" value="SUCCINATE DEHYDROGENASE [UBIQUINONE] FLAVOPROTEIN SUBUNIT, MITOCHONDRIAL"/>
    <property type="match status" value="1"/>
</dbReference>
<feature type="binding site" evidence="15">
    <location>
        <begin position="33"/>
        <end position="48"/>
    </location>
    <ligand>
        <name>FAD</name>
        <dbReference type="ChEBI" id="CHEBI:57692"/>
    </ligand>
</feature>
<dbReference type="Proteomes" id="UP000322454">
    <property type="component" value="Unassembled WGS sequence"/>
</dbReference>
<keyword evidence="16" id="KW-0175">Coiled coil</keyword>
<evidence type="ECO:0000256" key="9">
    <source>
        <dbReference type="ARBA" id="ARBA00022827"/>
    </source>
</evidence>
<dbReference type="FunFam" id="3.90.700.10:FF:000001">
    <property type="entry name" value="Mitochondrial succinate dehydrogenase flavoprotein subunit"/>
    <property type="match status" value="1"/>
</dbReference>
<evidence type="ECO:0000256" key="16">
    <source>
        <dbReference type="SAM" id="Coils"/>
    </source>
</evidence>
<feature type="binding site" evidence="15">
    <location>
        <position position="371"/>
    </location>
    <ligand>
        <name>substrate</name>
    </ligand>
</feature>
<comment type="cofactor">
    <cofactor evidence="1 15">
        <name>FAD</name>
        <dbReference type="ChEBI" id="CHEBI:57692"/>
    </cofactor>
</comment>
<dbReference type="InterPro" id="IPR015939">
    <property type="entry name" value="Fum_Rdtase/Succ_DH_flav-like_C"/>
</dbReference>
<dbReference type="Gene3D" id="3.90.700.10">
    <property type="entry name" value="Succinate dehydrogenase/fumarate reductase flavoprotein, catalytic domain"/>
    <property type="match status" value="1"/>
</dbReference>
<comment type="subcellular location">
    <subcellularLocation>
        <location evidence="2">Membrane</location>
        <topology evidence="2">Peripheral membrane protein</topology>
    </subcellularLocation>
</comment>
<evidence type="ECO:0000256" key="12">
    <source>
        <dbReference type="ARBA" id="ARBA00023136"/>
    </source>
</evidence>
<dbReference type="InterPro" id="IPR014006">
    <property type="entry name" value="Succ_Dhase_FrdA_Gneg"/>
</dbReference>
<evidence type="ECO:0000256" key="8">
    <source>
        <dbReference type="ARBA" id="ARBA00022630"/>
    </source>
</evidence>
<dbReference type="GO" id="GO:0050660">
    <property type="term" value="F:flavin adenine dinucleotide binding"/>
    <property type="evidence" value="ECO:0007669"/>
    <property type="project" value="InterPro"/>
</dbReference>
<dbReference type="PIRSF" id="PIRSF000171">
    <property type="entry name" value="SDHA_APRA_LASPO"/>
    <property type="match status" value="1"/>
</dbReference>
<dbReference type="SUPFAM" id="SSF56425">
    <property type="entry name" value="Succinate dehydrogenase/fumarate reductase flavoprotein, catalytic domain"/>
    <property type="match status" value="1"/>
</dbReference>
<dbReference type="FunFam" id="4.10.80.40:FF:000003">
    <property type="entry name" value="Fumarate reductase flavoprotein subunit"/>
    <property type="match status" value="1"/>
</dbReference>
<comment type="caution">
    <text evidence="19">The sequence shown here is derived from an EMBL/GenBank/DDBJ whole genome shotgun (WGS) entry which is preliminary data.</text>
</comment>
<evidence type="ECO:0000256" key="10">
    <source>
        <dbReference type="ARBA" id="ARBA00022982"/>
    </source>
</evidence>
<evidence type="ECO:0000256" key="13">
    <source>
        <dbReference type="ARBA" id="ARBA00049220"/>
    </source>
</evidence>
<dbReference type="EC" id="1.3.5.1" evidence="5"/>